<comment type="caution">
    <text evidence="9">The sequence shown here is derived from an EMBL/GenBank/DDBJ whole genome shotgun (WGS) entry which is preliminary data.</text>
</comment>
<keyword evidence="3" id="KW-0805">Transcription regulation</keyword>
<dbReference type="OrthoDB" id="4161332at2759"/>
<dbReference type="SMART" id="SM00906">
    <property type="entry name" value="Fungal_trans"/>
    <property type="match status" value="1"/>
</dbReference>
<dbReference type="PANTHER" id="PTHR31313:SF86">
    <property type="entry name" value="ZN(2)-C6 FUNGAL-TYPE DOMAIN-CONTAINING PROTEIN"/>
    <property type="match status" value="1"/>
</dbReference>
<dbReference type="GO" id="GO:0008270">
    <property type="term" value="F:zinc ion binding"/>
    <property type="evidence" value="ECO:0007669"/>
    <property type="project" value="InterPro"/>
</dbReference>
<evidence type="ECO:0000256" key="3">
    <source>
        <dbReference type="ARBA" id="ARBA00023015"/>
    </source>
</evidence>
<proteinExistence type="predicted"/>
<dbReference type="CDD" id="cd12148">
    <property type="entry name" value="fungal_TF_MHR"/>
    <property type="match status" value="1"/>
</dbReference>
<evidence type="ECO:0000256" key="2">
    <source>
        <dbReference type="ARBA" id="ARBA00022833"/>
    </source>
</evidence>
<dbReference type="InterPro" id="IPR051615">
    <property type="entry name" value="Transcr_Regulatory_Elem"/>
</dbReference>
<dbReference type="Pfam" id="PF04082">
    <property type="entry name" value="Fungal_trans"/>
    <property type="match status" value="1"/>
</dbReference>
<dbReference type="AlphaFoldDB" id="A0A3D8RUS4"/>
<feature type="domain" description="Xylanolytic transcriptional activator regulatory" evidence="8">
    <location>
        <begin position="275"/>
        <end position="348"/>
    </location>
</feature>
<feature type="coiled-coil region" evidence="7">
    <location>
        <begin position="22"/>
        <end position="49"/>
    </location>
</feature>
<protein>
    <recommendedName>
        <fullName evidence="8">Xylanolytic transcriptional activator regulatory domain-containing protein</fullName>
    </recommendedName>
</protein>
<keyword evidence="2" id="KW-0862">Zinc</keyword>
<keyword evidence="7" id="KW-0175">Coiled coil</keyword>
<evidence type="ECO:0000256" key="5">
    <source>
        <dbReference type="ARBA" id="ARBA00023163"/>
    </source>
</evidence>
<evidence type="ECO:0000256" key="4">
    <source>
        <dbReference type="ARBA" id="ARBA00023125"/>
    </source>
</evidence>
<accession>A0A3D8RUS4</accession>
<keyword evidence="1" id="KW-0479">Metal-binding</keyword>
<evidence type="ECO:0000256" key="6">
    <source>
        <dbReference type="ARBA" id="ARBA00023242"/>
    </source>
</evidence>
<dbReference type="GO" id="GO:0006351">
    <property type="term" value="P:DNA-templated transcription"/>
    <property type="evidence" value="ECO:0007669"/>
    <property type="project" value="InterPro"/>
</dbReference>
<evidence type="ECO:0000256" key="1">
    <source>
        <dbReference type="ARBA" id="ARBA00022723"/>
    </source>
</evidence>
<dbReference type="STRING" id="1849047.A0A3D8RUS4"/>
<name>A0A3D8RUS4_9HELO</name>
<sequence>MRGQSVAIARNMEETAPSTARIAQLEQENRQLQESLSDLRQRVETTNGLRNAASSTDSPEGSFGVVRNQLSNIASRPCRRPSVLLEGPQVPTPRSLSSDAIVEQRTFSPDKESCYHGPTSAVFDENSTNGGSRHNSAGVTRVPDVWVKRQLVAESANQRQLETVNFLSGKLDFDGVDPELGPVVYRTAFMRDMACAGPYFSKLLLNAIFFHACKYSSRIEVRRDPNNSLTAGWIYRQRAVELLGKSFDKSNITTIQALLIMSTALFSWCDEKSTSWLYAGMAFNMIIDLGIHVDADTLRQRFSEDELEIRHRVFWAAYSIDKLQSLYQGRPCCLRESSTNLPMTFMDEHEELELFNPLTYTELVDYPISPVYSISTFRETCKLSIILEKTLQCLYSEKSKYRDPNDLLQEAKKIHEELENWRKSLPGHLDLMPTDPVTKKPLPHTLALIASFNVVIILLHRPFVSEGHLHFASSSVALNAFSVCSAAAFEIDYITRTYERFFCLKTTPYIISYAIYVSATIHVRLATQRERGSDAHRALRRCLDVLEIHQAHCWSPRRAKRVIDGLITHMGVVVDNGDLLGESSILISNIDIDAIIRTFAREQPLAEAPTRHSPFNLETGDAGSSFPSSELQLPDMATSDHNLLNEQVMQMNGYDMGIQYDPIFGFGGSAFDYLNLPFGDDLLC</sequence>
<evidence type="ECO:0000313" key="9">
    <source>
        <dbReference type="EMBL" id="RDW77803.1"/>
    </source>
</evidence>
<dbReference type="Proteomes" id="UP000256645">
    <property type="component" value="Unassembled WGS sequence"/>
</dbReference>
<keyword evidence="10" id="KW-1185">Reference proteome</keyword>
<evidence type="ECO:0000259" key="8">
    <source>
        <dbReference type="SMART" id="SM00906"/>
    </source>
</evidence>
<dbReference type="PANTHER" id="PTHR31313">
    <property type="entry name" value="TY1 ENHANCER ACTIVATOR"/>
    <property type="match status" value="1"/>
</dbReference>
<dbReference type="EMBL" id="PDLM01000005">
    <property type="protein sequence ID" value="RDW77803.1"/>
    <property type="molecule type" value="Genomic_DNA"/>
</dbReference>
<evidence type="ECO:0000313" key="10">
    <source>
        <dbReference type="Proteomes" id="UP000256645"/>
    </source>
</evidence>
<keyword evidence="4" id="KW-0238">DNA-binding</keyword>
<organism evidence="9 10">
    <name type="scientific">Coleophoma cylindrospora</name>
    <dbReference type="NCBI Taxonomy" id="1849047"/>
    <lineage>
        <taxon>Eukaryota</taxon>
        <taxon>Fungi</taxon>
        <taxon>Dikarya</taxon>
        <taxon>Ascomycota</taxon>
        <taxon>Pezizomycotina</taxon>
        <taxon>Leotiomycetes</taxon>
        <taxon>Helotiales</taxon>
        <taxon>Dermateaceae</taxon>
        <taxon>Coleophoma</taxon>
    </lineage>
</organism>
<gene>
    <name evidence="9" type="ORF">BP6252_05856</name>
</gene>
<dbReference type="GO" id="GO:0003677">
    <property type="term" value="F:DNA binding"/>
    <property type="evidence" value="ECO:0007669"/>
    <property type="project" value="UniProtKB-KW"/>
</dbReference>
<keyword evidence="6" id="KW-0539">Nucleus</keyword>
<dbReference type="InterPro" id="IPR007219">
    <property type="entry name" value="XnlR_reg_dom"/>
</dbReference>
<keyword evidence="5" id="KW-0804">Transcription</keyword>
<evidence type="ECO:0000256" key="7">
    <source>
        <dbReference type="SAM" id="Coils"/>
    </source>
</evidence>
<reference evidence="9 10" key="1">
    <citation type="journal article" date="2018" name="IMA Fungus">
        <title>IMA Genome-F 9: Draft genome sequence of Annulohypoxylon stygium, Aspergillus mulundensis, Berkeleyomyces basicola (syn. Thielaviopsis basicola), Ceratocystis smalleyi, two Cercospora beticola strains, Coleophoma cylindrospora, Fusarium fracticaudum, Phialophora cf. hyalina, and Morchella septimelata.</title>
        <authorList>
            <person name="Wingfield B.D."/>
            <person name="Bills G.F."/>
            <person name="Dong Y."/>
            <person name="Huang W."/>
            <person name="Nel W.J."/>
            <person name="Swalarsk-Parry B.S."/>
            <person name="Vaghefi N."/>
            <person name="Wilken P.M."/>
            <person name="An Z."/>
            <person name="de Beer Z.W."/>
            <person name="De Vos L."/>
            <person name="Chen L."/>
            <person name="Duong T.A."/>
            <person name="Gao Y."/>
            <person name="Hammerbacher A."/>
            <person name="Kikkert J.R."/>
            <person name="Li Y."/>
            <person name="Li H."/>
            <person name="Li K."/>
            <person name="Li Q."/>
            <person name="Liu X."/>
            <person name="Ma X."/>
            <person name="Naidoo K."/>
            <person name="Pethybridge S.J."/>
            <person name="Sun J."/>
            <person name="Steenkamp E.T."/>
            <person name="van der Nest M.A."/>
            <person name="van Wyk S."/>
            <person name="Wingfield M.J."/>
            <person name="Xiong C."/>
            <person name="Yue Q."/>
            <person name="Zhang X."/>
        </authorList>
    </citation>
    <scope>NUCLEOTIDE SEQUENCE [LARGE SCALE GENOMIC DNA]</scope>
    <source>
        <strain evidence="9 10">BP6252</strain>
    </source>
</reference>